<dbReference type="Proteomes" id="UP000714275">
    <property type="component" value="Unassembled WGS sequence"/>
</dbReference>
<dbReference type="EMBL" id="JABBWD010000102">
    <property type="protein sequence ID" value="KAG1765875.1"/>
    <property type="molecule type" value="Genomic_DNA"/>
</dbReference>
<dbReference type="GO" id="GO:0005849">
    <property type="term" value="C:mRNA cleavage factor complex"/>
    <property type="evidence" value="ECO:0007669"/>
    <property type="project" value="TreeGrafter"/>
</dbReference>
<sequence length="90" mass="10357">EIIAQCLEAQIRRVPPWIKLPGFCLLDAILKNVCNPYTRHFAPFVIGLFLDTYQQVDQATDSKMEEMLLTWRTASPTGKELFGVICHEYL</sequence>
<dbReference type="GO" id="GO:0003729">
    <property type="term" value="F:mRNA binding"/>
    <property type="evidence" value="ECO:0007669"/>
    <property type="project" value="InterPro"/>
</dbReference>
<dbReference type="GO" id="GO:0006369">
    <property type="term" value="P:termination of RNA polymerase II transcription"/>
    <property type="evidence" value="ECO:0007669"/>
    <property type="project" value="InterPro"/>
</dbReference>
<reference evidence="2" key="1">
    <citation type="journal article" date="2020" name="New Phytol.">
        <title>Comparative genomics reveals dynamic genome evolution in host specialist ectomycorrhizal fungi.</title>
        <authorList>
            <person name="Lofgren L.A."/>
            <person name="Nguyen N.H."/>
            <person name="Vilgalys R."/>
            <person name="Ruytinx J."/>
            <person name="Liao H.L."/>
            <person name="Branco S."/>
            <person name="Kuo A."/>
            <person name="LaButti K."/>
            <person name="Lipzen A."/>
            <person name="Andreopoulos W."/>
            <person name="Pangilinan J."/>
            <person name="Riley R."/>
            <person name="Hundley H."/>
            <person name="Na H."/>
            <person name="Barry K."/>
            <person name="Grigoriev I.V."/>
            <person name="Stajich J.E."/>
            <person name="Kennedy P.G."/>
        </authorList>
    </citation>
    <scope>NUCLEOTIDE SEQUENCE</scope>
    <source>
        <strain evidence="2">DOB743</strain>
    </source>
</reference>
<evidence type="ECO:0000259" key="1">
    <source>
        <dbReference type="PROSITE" id="PS51391"/>
    </source>
</evidence>
<dbReference type="PROSITE" id="PS51391">
    <property type="entry name" value="CID"/>
    <property type="match status" value="1"/>
</dbReference>
<dbReference type="InterPro" id="IPR045154">
    <property type="entry name" value="PCF11-like"/>
</dbReference>
<dbReference type="CDD" id="cd16982">
    <property type="entry name" value="CID_Pcf11"/>
    <property type="match status" value="1"/>
</dbReference>
<proteinExistence type="predicted"/>
<organism evidence="2 3">
    <name type="scientific">Suillus placidus</name>
    <dbReference type="NCBI Taxonomy" id="48579"/>
    <lineage>
        <taxon>Eukaryota</taxon>
        <taxon>Fungi</taxon>
        <taxon>Dikarya</taxon>
        <taxon>Basidiomycota</taxon>
        <taxon>Agaricomycotina</taxon>
        <taxon>Agaricomycetes</taxon>
        <taxon>Agaricomycetidae</taxon>
        <taxon>Boletales</taxon>
        <taxon>Suillineae</taxon>
        <taxon>Suillaceae</taxon>
        <taxon>Suillus</taxon>
    </lineage>
</organism>
<gene>
    <name evidence="2" type="ORF">EV702DRAFT_981210</name>
</gene>
<dbReference type="AlphaFoldDB" id="A0A9P6ZH69"/>
<comment type="caution">
    <text evidence="2">The sequence shown here is derived from an EMBL/GenBank/DDBJ whole genome shotgun (WGS) entry which is preliminary data.</text>
</comment>
<dbReference type="GO" id="GO:0005737">
    <property type="term" value="C:cytoplasm"/>
    <property type="evidence" value="ECO:0007669"/>
    <property type="project" value="TreeGrafter"/>
</dbReference>
<dbReference type="Pfam" id="PF04818">
    <property type="entry name" value="CID"/>
    <property type="match status" value="1"/>
</dbReference>
<dbReference type="InterPro" id="IPR047415">
    <property type="entry name" value="Pcf11_CID"/>
</dbReference>
<dbReference type="PANTHER" id="PTHR15921:SF3">
    <property type="entry name" value="PRE-MRNA CLEAVAGE COMPLEX 2 PROTEIN PCF11"/>
    <property type="match status" value="1"/>
</dbReference>
<dbReference type="SUPFAM" id="SSF48464">
    <property type="entry name" value="ENTH/VHS domain"/>
    <property type="match status" value="1"/>
</dbReference>
<accession>A0A9P6ZH69</accession>
<dbReference type="OrthoDB" id="2129491at2759"/>
<dbReference type="PANTHER" id="PTHR15921">
    <property type="entry name" value="PRE-MRNA CLEAVAGE COMPLEX II"/>
    <property type="match status" value="1"/>
</dbReference>
<name>A0A9P6ZH69_9AGAM</name>
<evidence type="ECO:0000313" key="3">
    <source>
        <dbReference type="Proteomes" id="UP000714275"/>
    </source>
</evidence>
<evidence type="ECO:0000313" key="2">
    <source>
        <dbReference type="EMBL" id="KAG1765875.1"/>
    </source>
</evidence>
<dbReference type="GO" id="GO:0031124">
    <property type="term" value="P:mRNA 3'-end processing"/>
    <property type="evidence" value="ECO:0007669"/>
    <property type="project" value="InterPro"/>
</dbReference>
<keyword evidence="3" id="KW-1185">Reference proteome</keyword>
<protein>
    <recommendedName>
        <fullName evidence="1">CID domain-containing protein</fullName>
    </recommendedName>
</protein>
<dbReference type="GO" id="GO:0000993">
    <property type="term" value="F:RNA polymerase II complex binding"/>
    <property type="evidence" value="ECO:0007669"/>
    <property type="project" value="InterPro"/>
</dbReference>
<feature type="non-terminal residue" evidence="2">
    <location>
        <position position="90"/>
    </location>
</feature>
<dbReference type="InterPro" id="IPR008942">
    <property type="entry name" value="ENTH_VHS"/>
</dbReference>
<dbReference type="InterPro" id="IPR006569">
    <property type="entry name" value="CID_dom"/>
</dbReference>
<dbReference type="Gene3D" id="1.25.40.90">
    <property type="match status" value="1"/>
</dbReference>
<feature type="domain" description="CID" evidence="1">
    <location>
        <begin position="1"/>
        <end position="90"/>
    </location>
</feature>